<dbReference type="PANTHER" id="PTHR45682:SF1">
    <property type="entry name" value="DUAL SPECIFICITY PROTEIN PHOSPHATASE 3"/>
    <property type="match status" value="1"/>
</dbReference>
<gene>
    <name evidence="3" type="primary">dupd1</name>
    <name evidence="3" type="ORF">TNIN_176521</name>
</gene>
<feature type="domain" description="Tyrosine-protein phosphatase" evidence="2">
    <location>
        <begin position="499"/>
        <end position="659"/>
    </location>
</feature>
<dbReference type="PANTHER" id="PTHR45682">
    <property type="entry name" value="AGAP008228-PA"/>
    <property type="match status" value="1"/>
</dbReference>
<reference evidence="3" key="1">
    <citation type="submission" date="2020-08" db="EMBL/GenBank/DDBJ databases">
        <title>Multicomponent nature underlies the extraordinary mechanical properties of spider dragline silk.</title>
        <authorList>
            <person name="Kono N."/>
            <person name="Nakamura H."/>
            <person name="Mori M."/>
            <person name="Yoshida Y."/>
            <person name="Ohtoshi R."/>
            <person name="Malay A.D."/>
            <person name="Moran D.A.P."/>
            <person name="Tomita M."/>
            <person name="Numata K."/>
            <person name="Arakawa K."/>
        </authorList>
    </citation>
    <scope>NUCLEOTIDE SEQUENCE</scope>
</reference>
<dbReference type="InterPro" id="IPR020422">
    <property type="entry name" value="TYR_PHOSPHATASE_DUAL_dom"/>
</dbReference>
<evidence type="ECO:0000313" key="3">
    <source>
        <dbReference type="EMBL" id="GFY43595.1"/>
    </source>
</evidence>
<comment type="caution">
    <text evidence="3">The sequence shown here is derived from an EMBL/GenBank/DDBJ whole genome shotgun (WGS) entry which is preliminary data.</text>
</comment>
<dbReference type="EMBL" id="BMAV01003771">
    <property type="protein sequence ID" value="GFY43595.1"/>
    <property type="molecule type" value="Genomic_DNA"/>
</dbReference>
<dbReference type="GO" id="GO:0043409">
    <property type="term" value="P:negative regulation of MAPK cascade"/>
    <property type="evidence" value="ECO:0007669"/>
    <property type="project" value="TreeGrafter"/>
</dbReference>
<evidence type="ECO:0000259" key="2">
    <source>
        <dbReference type="SMART" id="SM00195"/>
    </source>
</evidence>
<organism evidence="3 4">
    <name type="scientific">Trichonephila inaurata madagascariensis</name>
    <dbReference type="NCBI Taxonomy" id="2747483"/>
    <lineage>
        <taxon>Eukaryota</taxon>
        <taxon>Metazoa</taxon>
        <taxon>Ecdysozoa</taxon>
        <taxon>Arthropoda</taxon>
        <taxon>Chelicerata</taxon>
        <taxon>Arachnida</taxon>
        <taxon>Araneae</taxon>
        <taxon>Araneomorphae</taxon>
        <taxon>Entelegynae</taxon>
        <taxon>Araneoidea</taxon>
        <taxon>Nephilidae</taxon>
        <taxon>Trichonephila</taxon>
        <taxon>Trichonephila inaurata</taxon>
    </lineage>
</organism>
<name>A0A8X6WYJ2_9ARAC</name>
<dbReference type="SMART" id="SM00195">
    <property type="entry name" value="DSPc"/>
    <property type="match status" value="1"/>
</dbReference>
<dbReference type="GO" id="GO:0008138">
    <property type="term" value="F:protein tyrosine/serine/threonine phosphatase activity"/>
    <property type="evidence" value="ECO:0007669"/>
    <property type="project" value="InterPro"/>
</dbReference>
<protein>
    <submittedName>
        <fullName evidence="3">Dual specificity phosphatase DUPD1</fullName>
    </submittedName>
</protein>
<accession>A0A8X6WYJ2</accession>
<feature type="coiled-coil region" evidence="1">
    <location>
        <begin position="204"/>
        <end position="238"/>
    </location>
</feature>
<dbReference type="GO" id="GO:0033549">
    <property type="term" value="F:MAP kinase phosphatase activity"/>
    <property type="evidence" value="ECO:0007669"/>
    <property type="project" value="TreeGrafter"/>
</dbReference>
<dbReference type="InterPro" id="IPR020405">
    <property type="entry name" value="Atypical_DUSP_subfamA"/>
</dbReference>
<dbReference type="AlphaFoldDB" id="A0A8X6WYJ2"/>
<keyword evidence="4" id="KW-1185">Reference proteome</keyword>
<dbReference type="InterPro" id="IPR029021">
    <property type="entry name" value="Prot-tyrosine_phosphatase-like"/>
</dbReference>
<dbReference type="GO" id="GO:0005737">
    <property type="term" value="C:cytoplasm"/>
    <property type="evidence" value="ECO:0007669"/>
    <property type="project" value="TreeGrafter"/>
</dbReference>
<sequence>MAYCDRVRDVAIQEAPNYASTCEIYSFHLKNTKAFATQAEKEPLTFEEEIQFSEILIKSVSIQSTTDEVTIYKTFPSLHEIRKMFEQKIMPYYLSLKNKARMKAIWIIYGMSYPPAVKNVSIEVTPEDFEAMEEWLKDEVVFDAVSTPKTFTDVKQELIEEPVDAYPQEDISEMSVLKVDEIYHKDAAIQTTLDDSFMLKKVDIEEIQETLRDEDTKHKIIEEQLSEEESKIDKLKLKGDEKPKKEIEKPVTVQPRKTVLETKDLELLKQFLLEKDVWDVVFWQLYKDIDEKSVKMKSISQRCYTLLTEEVSLSDHWADNFIADLVKKFSNKTQDMLNSFKAQIQLRDQSMKLYWELISPPAARKLLRGTIFDTWDTYFHNYQNVEFKNESSLNILESESVEAVKKEVNDKLYSVFQHVNDIRNSRKEKQTTFQTKDSAVDLRLLQKDVLEVVQALHRQVCEEVRKITDVVQLRYLPYNDWIKAGELLNHDGTIYRYSELQEIFPRLWIGDFSAIRTSCRLRGIKFQIVLGNCKKCFTDFHDKCSSLMPRPYIYKPPVFTVNGNLHQMNVEAIDKATFPIFQYFRSTCDYIDKSLSSSEEANVAVISRQGKCRCVAIVLAYLMFKRNLTLREAVKQIKQKRAIRLNLGFLIQLVQFDRKIHRERKKPVTVRMKNVFEIRKKDCSESFWFREEQTVEKPTKSYIFLDDRFSRPDLRLGLNTNVFLHSPLSAPGPHFYTDIEHSILETPLYEMAPFNDMIKNALRWDEN</sequence>
<dbReference type="Proteomes" id="UP000886998">
    <property type="component" value="Unassembled WGS sequence"/>
</dbReference>
<evidence type="ECO:0000256" key="1">
    <source>
        <dbReference type="SAM" id="Coils"/>
    </source>
</evidence>
<proteinExistence type="predicted"/>
<evidence type="ECO:0000313" key="4">
    <source>
        <dbReference type="Proteomes" id="UP000886998"/>
    </source>
</evidence>
<dbReference type="InterPro" id="IPR000340">
    <property type="entry name" value="Dual-sp_phosphatase_cat-dom"/>
</dbReference>
<dbReference type="Pfam" id="PF00782">
    <property type="entry name" value="DSPc"/>
    <property type="match status" value="1"/>
</dbReference>
<dbReference type="Gene3D" id="3.90.190.10">
    <property type="entry name" value="Protein tyrosine phosphatase superfamily"/>
    <property type="match status" value="1"/>
</dbReference>
<dbReference type="SUPFAM" id="SSF52799">
    <property type="entry name" value="(Phosphotyrosine protein) phosphatases II"/>
    <property type="match status" value="1"/>
</dbReference>
<dbReference type="OrthoDB" id="6422366at2759"/>
<keyword evidence="1" id="KW-0175">Coiled coil</keyword>